<dbReference type="Proteomes" id="UP000264492">
    <property type="component" value="Unassembled WGS sequence"/>
</dbReference>
<organism evidence="6 7">
    <name type="scientific">Lysobacter silvisoli</name>
    <dbReference type="NCBI Taxonomy" id="2293254"/>
    <lineage>
        <taxon>Bacteria</taxon>
        <taxon>Pseudomonadati</taxon>
        <taxon>Pseudomonadota</taxon>
        <taxon>Gammaproteobacteria</taxon>
        <taxon>Lysobacterales</taxon>
        <taxon>Lysobacteraceae</taxon>
        <taxon>Lysobacter</taxon>
    </lineage>
</organism>
<accession>A0A371JWQ8</accession>
<protein>
    <recommendedName>
        <fullName evidence="8">MAPEG family protein</fullName>
    </recommendedName>
</protein>
<dbReference type="PANTHER" id="PTHR35371">
    <property type="entry name" value="INNER MEMBRANE PROTEIN"/>
    <property type="match status" value="1"/>
</dbReference>
<feature type="transmembrane region" description="Helical" evidence="5">
    <location>
        <begin position="124"/>
        <end position="149"/>
    </location>
</feature>
<comment type="caution">
    <text evidence="6">The sequence shown here is derived from an EMBL/GenBank/DDBJ whole genome shotgun (WGS) entry which is preliminary data.</text>
</comment>
<dbReference type="GO" id="GO:0016020">
    <property type="term" value="C:membrane"/>
    <property type="evidence" value="ECO:0007669"/>
    <property type="project" value="UniProtKB-SubCell"/>
</dbReference>
<dbReference type="PANTHER" id="PTHR35371:SF1">
    <property type="entry name" value="BLR7753 PROTEIN"/>
    <property type="match status" value="1"/>
</dbReference>
<comment type="subcellular location">
    <subcellularLocation>
        <location evidence="1">Membrane</location>
    </subcellularLocation>
</comment>
<evidence type="ECO:0000256" key="1">
    <source>
        <dbReference type="ARBA" id="ARBA00004370"/>
    </source>
</evidence>
<feature type="transmembrane region" description="Helical" evidence="5">
    <location>
        <begin position="20"/>
        <end position="39"/>
    </location>
</feature>
<keyword evidence="4 5" id="KW-0472">Membrane</keyword>
<dbReference type="Pfam" id="PF01124">
    <property type="entry name" value="MAPEG"/>
    <property type="match status" value="1"/>
</dbReference>
<proteinExistence type="predicted"/>
<evidence type="ECO:0000313" key="7">
    <source>
        <dbReference type="Proteomes" id="UP000264492"/>
    </source>
</evidence>
<dbReference type="Gene3D" id="1.20.120.550">
    <property type="entry name" value="Membrane associated eicosanoid/glutathione metabolism-like domain"/>
    <property type="match status" value="1"/>
</dbReference>
<dbReference type="SUPFAM" id="SSF161084">
    <property type="entry name" value="MAPEG domain-like"/>
    <property type="match status" value="1"/>
</dbReference>
<keyword evidence="7" id="KW-1185">Reference proteome</keyword>
<gene>
    <name evidence="6" type="ORF">DX914_19840</name>
</gene>
<evidence type="ECO:0008006" key="8">
    <source>
        <dbReference type="Google" id="ProtNLM"/>
    </source>
</evidence>
<evidence type="ECO:0000256" key="4">
    <source>
        <dbReference type="ARBA" id="ARBA00023136"/>
    </source>
</evidence>
<name>A0A371JWQ8_9GAMM</name>
<dbReference type="AlphaFoldDB" id="A0A371JWQ8"/>
<evidence type="ECO:0000256" key="2">
    <source>
        <dbReference type="ARBA" id="ARBA00022692"/>
    </source>
</evidence>
<evidence type="ECO:0000256" key="5">
    <source>
        <dbReference type="SAM" id="Phobius"/>
    </source>
</evidence>
<keyword evidence="3 5" id="KW-1133">Transmembrane helix</keyword>
<dbReference type="InterPro" id="IPR023352">
    <property type="entry name" value="MAPEG-like_dom_sf"/>
</dbReference>
<evidence type="ECO:0000256" key="3">
    <source>
        <dbReference type="ARBA" id="ARBA00022989"/>
    </source>
</evidence>
<keyword evidence="2 5" id="KW-0812">Transmembrane</keyword>
<evidence type="ECO:0000313" key="6">
    <source>
        <dbReference type="EMBL" id="RDZ26106.1"/>
    </source>
</evidence>
<sequence length="151" mass="16105">MLSARLNATSASDPAMTLALAYWCVVFVAVLPYLWVYVAKASGQRYNNRDPRGWQARQDNPRSIRANAAQLNAFEAFAPFAAGVVMAQLTGVAHGTIAALAVVFAISRLLHGLLYLADRHALRSLVWAVGFVCAVALLVLAALKAAAIAPI</sequence>
<dbReference type="InterPro" id="IPR001129">
    <property type="entry name" value="Membr-assoc_MAPEG"/>
</dbReference>
<dbReference type="EMBL" id="QTSU01000005">
    <property type="protein sequence ID" value="RDZ26106.1"/>
    <property type="molecule type" value="Genomic_DNA"/>
</dbReference>
<reference evidence="6 7" key="1">
    <citation type="submission" date="2018-08" db="EMBL/GenBank/DDBJ databases">
        <title>Lysobacter sp. zong2l5, whole genome shotgun sequence.</title>
        <authorList>
            <person name="Zhang X."/>
            <person name="Feng G."/>
            <person name="Zhu H."/>
        </authorList>
    </citation>
    <scope>NUCLEOTIDE SEQUENCE [LARGE SCALE GENOMIC DNA]</scope>
    <source>
        <strain evidence="7">zong2l5</strain>
    </source>
</reference>